<accession>A0ABV7I7F9</accession>
<proteinExistence type="predicted"/>
<dbReference type="Pfam" id="PF02643">
    <property type="entry name" value="DUF192"/>
    <property type="match status" value="1"/>
</dbReference>
<dbReference type="InterPro" id="IPR003795">
    <property type="entry name" value="DUF192"/>
</dbReference>
<organism evidence="1 2">
    <name type="scientific">Ciceribacter thiooxidans</name>
    <dbReference type="NCBI Taxonomy" id="1969821"/>
    <lineage>
        <taxon>Bacteria</taxon>
        <taxon>Pseudomonadati</taxon>
        <taxon>Pseudomonadota</taxon>
        <taxon>Alphaproteobacteria</taxon>
        <taxon>Hyphomicrobiales</taxon>
        <taxon>Rhizobiaceae</taxon>
        <taxon>Ciceribacter</taxon>
    </lineage>
</organism>
<name>A0ABV7I7F9_9HYPH</name>
<sequence>MKILDCALKIVLATTSFVLGYLAASSETFDPSITEATIVNTEGPIHRVTLEVAASRKQRALGLMFRKRLANGWGMIFVFPEPRVAKMWMKNTPLPLDMLFVDDEGVVQEVRPHLAPDSETVVMSSEPIKYVIELNDGASADLGLRAGSKIVASNAIGTRRRGGEAETEEPVSTLA</sequence>
<dbReference type="Proteomes" id="UP001595647">
    <property type="component" value="Unassembled WGS sequence"/>
</dbReference>
<protein>
    <submittedName>
        <fullName evidence="1">DUF192 domain-containing protein</fullName>
    </submittedName>
</protein>
<keyword evidence="2" id="KW-1185">Reference proteome</keyword>
<evidence type="ECO:0000313" key="2">
    <source>
        <dbReference type="Proteomes" id="UP001595647"/>
    </source>
</evidence>
<dbReference type="EMBL" id="JBHRTG010000019">
    <property type="protein sequence ID" value="MFC3165783.1"/>
    <property type="molecule type" value="Genomic_DNA"/>
</dbReference>
<gene>
    <name evidence="1" type="ORF">ACFOHV_21085</name>
</gene>
<evidence type="ECO:0000313" key="1">
    <source>
        <dbReference type="EMBL" id="MFC3165783.1"/>
    </source>
</evidence>
<dbReference type="InterPro" id="IPR038695">
    <property type="entry name" value="Saro_0823-like_sf"/>
</dbReference>
<dbReference type="PANTHER" id="PTHR37953:SF1">
    <property type="entry name" value="UPF0127 PROTEIN MJ1496"/>
    <property type="match status" value="1"/>
</dbReference>
<dbReference type="RefSeq" id="WP_182308361.1">
    <property type="nucleotide sequence ID" value="NZ_CP059897.1"/>
</dbReference>
<dbReference type="Gene3D" id="2.60.120.1140">
    <property type="entry name" value="Protein of unknown function DUF192"/>
    <property type="match status" value="1"/>
</dbReference>
<comment type="caution">
    <text evidence="1">The sequence shown here is derived from an EMBL/GenBank/DDBJ whole genome shotgun (WGS) entry which is preliminary data.</text>
</comment>
<dbReference type="PANTHER" id="PTHR37953">
    <property type="entry name" value="UPF0127 PROTEIN MJ1496"/>
    <property type="match status" value="1"/>
</dbReference>
<reference evidence="2" key="1">
    <citation type="journal article" date="2019" name="Int. J. Syst. Evol. Microbiol.">
        <title>The Global Catalogue of Microorganisms (GCM) 10K type strain sequencing project: providing services to taxonomists for standard genome sequencing and annotation.</title>
        <authorList>
            <consortium name="The Broad Institute Genomics Platform"/>
            <consortium name="The Broad Institute Genome Sequencing Center for Infectious Disease"/>
            <person name="Wu L."/>
            <person name="Ma J."/>
        </authorList>
    </citation>
    <scope>NUCLEOTIDE SEQUENCE [LARGE SCALE GENOMIC DNA]</scope>
    <source>
        <strain evidence="2">KCTC 52231</strain>
    </source>
</reference>